<keyword evidence="7" id="KW-0808">Transferase</keyword>
<dbReference type="InterPro" id="IPR000682">
    <property type="entry name" value="PCMT"/>
</dbReference>
<evidence type="ECO:0000256" key="5">
    <source>
        <dbReference type="ARBA" id="ARBA00022490"/>
    </source>
</evidence>
<evidence type="ECO:0000256" key="8">
    <source>
        <dbReference type="ARBA" id="ARBA00022691"/>
    </source>
</evidence>
<dbReference type="Proteomes" id="UP000661691">
    <property type="component" value="Unassembled WGS sequence"/>
</dbReference>
<comment type="subcellular location">
    <subcellularLocation>
        <location evidence="1">Cytoplasm</location>
    </subcellularLocation>
</comment>
<dbReference type="EC" id="2.1.1.77" evidence="3"/>
<evidence type="ECO:0000313" key="13">
    <source>
        <dbReference type="Proteomes" id="UP000661691"/>
    </source>
</evidence>
<keyword evidence="5" id="KW-0963">Cytoplasm</keyword>
<dbReference type="RefSeq" id="WP_191142172.1">
    <property type="nucleotide sequence ID" value="NZ_JACXAH010000014.1"/>
</dbReference>
<gene>
    <name evidence="12" type="ORF">IC620_10765</name>
</gene>
<evidence type="ECO:0000256" key="6">
    <source>
        <dbReference type="ARBA" id="ARBA00022603"/>
    </source>
</evidence>
<evidence type="ECO:0000313" key="12">
    <source>
        <dbReference type="EMBL" id="MBD1372837.1"/>
    </source>
</evidence>
<dbReference type="EMBL" id="JACXAH010000014">
    <property type="protein sequence ID" value="MBD1372837.1"/>
    <property type="molecule type" value="Genomic_DNA"/>
</dbReference>
<dbReference type="GO" id="GO:0032259">
    <property type="term" value="P:methylation"/>
    <property type="evidence" value="ECO:0007669"/>
    <property type="project" value="UniProtKB-KW"/>
</dbReference>
<evidence type="ECO:0000256" key="7">
    <source>
        <dbReference type="ARBA" id="ARBA00022679"/>
    </source>
</evidence>
<dbReference type="InterPro" id="IPR029063">
    <property type="entry name" value="SAM-dependent_MTases_sf"/>
</dbReference>
<dbReference type="Gene3D" id="3.40.50.150">
    <property type="entry name" value="Vaccinia Virus protein VP39"/>
    <property type="match status" value="1"/>
</dbReference>
<keyword evidence="6 12" id="KW-0489">Methyltransferase</keyword>
<keyword evidence="8" id="KW-0949">S-adenosyl-L-methionine</keyword>
<dbReference type="GO" id="GO:0005737">
    <property type="term" value="C:cytoplasm"/>
    <property type="evidence" value="ECO:0007669"/>
    <property type="project" value="UniProtKB-SubCell"/>
</dbReference>
<dbReference type="GO" id="GO:0004719">
    <property type="term" value="F:protein-L-isoaspartate (D-aspartate) O-methyltransferase activity"/>
    <property type="evidence" value="ECO:0007669"/>
    <property type="project" value="UniProtKB-EC"/>
</dbReference>
<keyword evidence="13" id="KW-1185">Reference proteome</keyword>
<comment type="similarity">
    <text evidence="2">Belongs to the methyltransferase superfamily. L-isoaspartyl/D-aspartyl protein methyltransferase family.</text>
</comment>
<evidence type="ECO:0000256" key="1">
    <source>
        <dbReference type="ARBA" id="ARBA00004496"/>
    </source>
</evidence>
<proteinExistence type="inferred from homology"/>
<accession>A0A926NB11</accession>
<dbReference type="PANTHER" id="PTHR11579">
    <property type="entry name" value="PROTEIN-L-ISOASPARTATE O-METHYLTRANSFERASE"/>
    <property type="match status" value="1"/>
</dbReference>
<evidence type="ECO:0000256" key="4">
    <source>
        <dbReference type="ARBA" id="ARBA00013346"/>
    </source>
</evidence>
<evidence type="ECO:0000256" key="2">
    <source>
        <dbReference type="ARBA" id="ARBA00005369"/>
    </source>
</evidence>
<evidence type="ECO:0000256" key="3">
    <source>
        <dbReference type="ARBA" id="ARBA00011890"/>
    </source>
</evidence>
<dbReference type="PANTHER" id="PTHR11579:SF0">
    <property type="entry name" value="PROTEIN-L-ISOASPARTATE(D-ASPARTATE) O-METHYLTRANSFERASE"/>
    <property type="match status" value="1"/>
</dbReference>
<dbReference type="CDD" id="cd02440">
    <property type="entry name" value="AdoMet_MTases"/>
    <property type="match status" value="1"/>
</dbReference>
<evidence type="ECO:0000256" key="9">
    <source>
        <dbReference type="ARBA" id="ARBA00030757"/>
    </source>
</evidence>
<evidence type="ECO:0000256" key="10">
    <source>
        <dbReference type="ARBA" id="ARBA00031323"/>
    </source>
</evidence>
<sequence length="339" mass="38344">MNRVVEAFHVINRDAFVKREDGSQVTQSTADHAIQKGLEMLNVKVGNRVLEIGTGSGFSGALLSHLVGMSGSVVSLDIDPQLTERAKKLFDRHQIRNVQFETRDGRKGYEKQSGYDRIIAWTTPERLPNAWIDQLAESGKMLAPFRVLPLANCMVMVCFRKEKGELKGGEVIEGSYIPMTEEPVIQFFGPEVHADWRGKGEELIWASSDWLKKDTSEEWERKFLMAQIKNGHFQESGKAIRAYLIGKYPKSITTAFRPDSGHWIGYSTPKGFALVSMRENKCLISDENHGKVLDAWWEEWGKLGKPSYQDLVAYLVDSQVKVKLKNGDDWNEISTTSTD</sequence>
<organism evidence="12 13">
    <name type="scientific">Polycladospora coralii</name>
    <dbReference type="NCBI Taxonomy" id="2771432"/>
    <lineage>
        <taxon>Bacteria</taxon>
        <taxon>Bacillati</taxon>
        <taxon>Bacillota</taxon>
        <taxon>Bacilli</taxon>
        <taxon>Bacillales</taxon>
        <taxon>Thermoactinomycetaceae</taxon>
        <taxon>Polycladospora</taxon>
    </lineage>
</organism>
<dbReference type="Pfam" id="PF01135">
    <property type="entry name" value="PCMT"/>
    <property type="match status" value="1"/>
</dbReference>
<dbReference type="SUPFAM" id="SSF53335">
    <property type="entry name" value="S-adenosyl-L-methionine-dependent methyltransferases"/>
    <property type="match status" value="1"/>
</dbReference>
<reference evidence="12" key="1">
    <citation type="submission" date="2020-09" db="EMBL/GenBank/DDBJ databases">
        <title>A novel bacterium of genus Hazenella, isolated from South China Sea.</title>
        <authorList>
            <person name="Huang H."/>
            <person name="Mo K."/>
            <person name="Hu Y."/>
        </authorList>
    </citation>
    <scope>NUCLEOTIDE SEQUENCE</scope>
    <source>
        <strain evidence="12">IB182357</strain>
    </source>
</reference>
<protein>
    <recommendedName>
        <fullName evidence="4">Protein-L-isoaspartate O-methyltransferase</fullName>
        <ecNumber evidence="3">2.1.1.77</ecNumber>
    </recommendedName>
    <alternativeName>
        <fullName evidence="11">L-isoaspartyl protein carboxyl methyltransferase</fullName>
    </alternativeName>
    <alternativeName>
        <fullName evidence="9">Protein L-isoaspartyl methyltransferase</fullName>
    </alternativeName>
    <alternativeName>
        <fullName evidence="10">Protein-beta-aspartate methyltransferase</fullName>
    </alternativeName>
</protein>
<name>A0A926NB11_9BACL</name>
<dbReference type="AlphaFoldDB" id="A0A926NB11"/>
<comment type="caution">
    <text evidence="12">The sequence shown here is derived from an EMBL/GenBank/DDBJ whole genome shotgun (WGS) entry which is preliminary data.</text>
</comment>
<evidence type="ECO:0000256" key="11">
    <source>
        <dbReference type="ARBA" id="ARBA00031350"/>
    </source>
</evidence>